<gene>
    <name evidence="1" type="ORF">MSP7336_02979</name>
</gene>
<evidence type="ECO:0000313" key="1">
    <source>
        <dbReference type="EMBL" id="SRX94719.1"/>
    </source>
</evidence>
<reference evidence="1 2" key="1">
    <citation type="submission" date="2018-05" db="EMBL/GenBank/DDBJ databases">
        <authorList>
            <consortium name="IHU Genomes"/>
        </authorList>
    </citation>
    <scope>NUCLEOTIDE SEQUENCE [LARGE SCALE GENOMIC DNA]</scope>
    <source>
        <strain evidence="1 2">P7336</strain>
    </source>
</reference>
<dbReference type="AlphaFoldDB" id="A0A375Z0R9"/>
<organism evidence="1 2">
    <name type="scientific">Mycobacterium shimoidei</name>
    <dbReference type="NCBI Taxonomy" id="29313"/>
    <lineage>
        <taxon>Bacteria</taxon>
        <taxon>Bacillati</taxon>
        <taxon>Actinomycetota</taxon>
        <taxon>Actinomycetes</taxon>
        <taxon>Mycobacteriales</taxon>
        <taxon>Mycobacteriaceae</taxon>
        <taxon>Mycobacterium</taxon>
    </lineage>
</organism>
<accession>A0A375Z0R9</accession>
<dbReference type="Proteomes" id="UP000252015">
    <property type="component" value="Unassembled WGS sequence"/>
</dbReference>
<keyword evidence="2" id="KW-1185">Reference proteome</keyword>
<dbReference type="STRING" id="29313.BHQ16_15875"/>
<name>A0A375Z0R9_MYCSH</name>
<sequence>MICPPPLFPPPLAQPADVVAQLRDGRTVLIEVKPIYEVGYAVNQDKFDAGRVYESAALTN</sequence>
<dbReference type="RefSeq" id="WP_113964015.1">
    <property type="nucleotide sequence ID" value="NZ_UEGW01000001.1"/>
</dbReference>
<proteinExistence type="predicted"/>
<dbReference type="EMBL" id="UEGW01000001">
    <property type="protein sequence ID" value="SRX94719.1"/>
    <property type="molecule type" value="Genomic_DNA"/>
</dbReference>
<evidence type="ECO:0000313" key="2">
    <source>
        <dbReference type="Proteomes" id="UP000252015"/>
    </source>
</evidence>
<protein>
    <submittedName>
        <fullName evidence="1">Uncharacterized protein</fullName>
    </submittedName>
</protein>